<name>A0ABQ1MR40_9BURK</name>
<evidence type="ECO:0000313" key="2">
    <source>
        <dbReference type="Proteomes" id="UP000602004"/>
    </source>
</evidence>
<organism evidence="1 2">
    <name type="scientific">Paraburkholderia caffeinilytica</name>
    <dbReference type="NCBI Taxonomy" id="1761016"/>
    <lineage>
        <taxon>Bacteria</taxon>
        <taxon>Pseudomonadati</taxon>
        <taxon>Pseudomonadota</taxon>
        <taxon>Betaproteobacteria</taxon>
        <taxon>Burkholderiales</taxon>
        <taxon>Burkholderiaceae</taxon>
        <taxon>Paraburkholderia</taxon>
    </lineage>
</organism>
<gene>
    <name evidence="1" type="ORF">GCM10011400_35160</name>
</gene>
<proteinExistence type="predicted"/>
<dbReference type="RefSeq" id="WP_115779088.1">
    <property type="nucleotide sequence ID" value="NZ_BMHL01000005.1"/>
</dbReference>
<dbReference type="EMBL" id="BMHL01000005">
    <property type="protein sequence ID" value="GGC45004.1"/>
    <property type="molecule type" value="Genomic_DNA"/>
</dbReference>
<keyword evidence="2" id="KW-1185">Reference proteome</keyword>
<accession>A0ABQ1MR40</accession>
<dbReference type="Proteomes" id="UP000602004">
    <property type="component" value="Unassembled WGS sequence"/>
</dbReference>
<protein>
    <submittedName>
        <fullName evidence="1">Uncharacterized protein</fullName>
    </submittedName>
</protein>
<reference evidence="2" key="1">
    <citation type="journal article" date="2019" name="Int. J. Syst. Evol. Microbiol.">
        <title>The Global Catalogue of Microorganisms (GCM) 10K type strain sequencing project: providing services to taxonomists for standard genome sequencing and annotation.</title>
        <authorList>
            <consortium name="The Broad Institute Genomics Platform"/>
            <consortium name="The Broad Institute Genome Sequencing Center for Infectious Disease"/>
            <person name="Wu L."/>
            <person name="Ma J."/>
        </authorList>
    </citation>
    <scope>NUCLEOTIDE SEQUENCE [LARGE SCALE GENOMIC DNA]</scope>
    <source>
        <strain evidence="2">CGMCC 1.15103</strain>
    </source>
</reference>
<comment type="caution">
    <text evidence="1">The sequence shown here is derived from an EMBL/GenBank/DDBJ whole genome shotgun (WGS) entry which is preliminary data.</text>
</comment>
<sequence length="242" mass="27764">MTFKSEIFEICQQVAVEFHGWKFTSSGDFVNKALKHTDLIVSPGFVFNAEPSCSVSPVAGIKNRKIVRLYKDLFGREPFWTLSVKFQLESEKYRGAISVKRIYPQKVPFTTAHEEPNCWPDGFIVRAEALTYLRGVLTDGRRYVEKYFDLSSEESLLRNLPVSYQWMDKGIGNSGQMGSFYEESDGIVHCLAAIILGDFDFVERYRSDEFKTMTPKRVHEIDKIVSVLPELKRRFSETGSVV</sequence>
<evidence type="ECO:0000313" key="1">
    <source>
        <dbReference type="EMBL" id="GGC45004.1"/>
    </source>
</evidence>